<dbReference type="CDD" id="cd04784">
    <property type="entry name" value="HTH_CadR-PbrR"/>
    <property type="match status" value="1"/>
</dbReference>
<protein>
    <submittedName>
        <fullName evidence="3">Cd(II)/Pb(II)-responsive transcriptional regulator</fullName>
    </submittedName>
</protein>
<dbReference type="PROSITE" id="PS00552">
    <property type="entry name" value="HTH_MERR_1"/>
    <property type="match status" value="1"/>
</dbReference>
<sequence>MKIGEIAGQIGCSVETIRFYEKEGLLQKPLRNTENNYRHYDQVHLDRLRFIRRCRSLGMTHEEIRTLLGAKNNPDGCHAINDLVDIHLQHVQHRIQEIQALEQELLLLRQQCQGSSEIEKCGILKELERETDHVATADAVHSGQICGHKH</sequence>
<dbReference type="GO" id="GO:0003677">
    <property type="term" value="F:DNA binding"/>
    <property type="evidence" value="ECO:0007669"/>
    <property type="project" value="UniProtKB-KW"/>
</dbReference>
<dbReference type="GO" id="GO:0045893">
    <property type="term" value="P:positive regulation of DNA-templated transcription"/>
    <property type="evidence" value="ECO:0007669"/>
    <property type="project" value="InterPro"/>
</dbReference>
<dbReference type="PROSITE" id="PS50937">
    <property type="entry name" value="HTH_MERR_2"/>
    <property type="match status" value="1"/>
</dbReference>
<evidence type="ECO:0000313" key="4">
    <source>
        <dbReference type="Proteomes" id="UP001243195"/>
    </source>
</evidence>
<evidence type="ECO:0000259" key="2">
    <source>
        <dbReference type="PROSITE" id="PS50937"/>
    </source>
</evidence>
<dbReference type="PANTHER" id="PTHR30204">
    <property type="entry name" value="REDOX-CYCLING DRUG-SENSING TRANSCRIPTIONAL ACTIVATOR SOXR"/>
    <property type="match status" value="1"/>
</dbReference>
<dbReference type="InterPro" id="IPR000551">
    <property type="entry name" value="MerR-type_HTH_dom"/>
</dbReference>
<dbReference type="Gene3D" id="1.10.1660.10">
    <property type="match status" value="1"/>
</dbReference>
<evidence type="ECO:0000256" key="1">
    <source>
        <dbReference type="ARBA" id="ARBA00023125"/>
    </source>
</evidence>
<dbReference type="Pfam" id="PF13411">
    <property type="entry name" value="MerR_1"/>
    <property type="match status" value="1"/>
</dbReference>
<keyword evidence="1" id="KW-0238">DNA-binding</keyword>
<accession>A0AAW8JI02</accession>
<dbReference type="GO" id="GO:0003700">
    <property type="term" value="F:DNA-binding transcription factor activity"/>
    <property type="evidence" value="ECO:0007669"/>
    <property type="project" value="InterPro"/>
</dbReference>
<dbReference type="InterPro" id="IPR011791">
    <property type="entry name" value="CadR-PbrR"/>
</dbReference>
<dbReference type="RefSeq" id="WP_308956590.1">
    <property type="nucleotide sequence ID" value="NZ_DAMBEH010000013.1"/>
</dbReference>
<evidence type="ECO:0000313" key="3">
    <source>
        <dbReference type="EMBL" id="MDQ9072149.1"/>
    </source>
</evidence>
<name>A0AAW8JI02_9GAMM</name>
<dbReference type="AlphaFoldDB" id="A0AAW8JI02"/>
<dbReference type="SUPFAM" id="SSF46955">
    <property type="entry name" value="Putative DNA-binding domain"/>
    <property type="match status" value="1"/>
</dbReference>
<feature type="domain" description="HTH merR-type" evidence="2">
    <location>
        <begin position="1"/>
        <end position="70"/>
    </location>
</feature>
<dbReference type="InterPro" id="IPR047057">
    <property type="entry name" value="MerR_fam"/>
</dbReference>
<dbReference type="SMART" id="SM00422">
    <property type="entry name" value="HTH_MERR"/>
    <property type="match status" value="1"/>
</dbReference>
<reference evidence="3" key="1">
    <citation type="submission" date="2023-08" db="EMBL/GenBank/DDBJ databases">
        <title>Emergence of clinically-relevant ST2 carbapenem-resistant Acinetobacter baumannii strains in hospital sewages in Zhejiang, East of China.</title>
        <authorList>
            <person name="Kaichao C."/>
            <person name="Zhang R."/>
        </authorList>
    </citation>
    <scope>NUCLEOTIDE SEQUENCE</scope>
    <source>
        <strain evidence="3">M-SY-60</strain>
    </source>
</reference>
<proteinExistence type="predicted"/>
<comment type="caution">
    <text evidence="3">The sequence shown here is derived from an EMBL/GenBank/DDBJ whole genome shotgun (WGS) entry which is preliminary data.</text>
</comment>
<dbReference type="GO" id="GO:0046872">
    <property type="term" value="F:metal ion binding"/>
    <property type="evidence" value="ECO:0007669"/>
    <property type="project" value="InterPro"/>
</dbReference>
<dbReference type="InterPro" id="IPR009061">
    <property type="entry name" value="DNA-bd_dom_put_sf"/>
</dbReference>
<dbReference type="Proteomes" id="UP001243195">
    <property type="component" value="Unassembled WGS sequence"/>
</dbReference>
<organism evidence="3 4">
    <name type="scientific">Acinetobacter gerneri</name>
    <dbReference type="NCBI Taxonomy" id="202952"/>
    <lineage>
        <taxon>Bacteria</taxon>
        <taxon>Pseudomonadati</taxon>
        <taxon>Pseudomonadota</taxon>
        <taxon>Gammaproteobacteria</taxon>
        <taxon>Moraxellales</taxon>
        <taxon>Moraxellaceae</taxon>
        <taxon>Acinetobacter</taxon>
    </lineage>
</organism>
<gene>
    <name evidence="3" type="primary">cadR</name>
    <name evidence="3" type="ORF">RFH51_11830</name>
</gene>
<dbReference type="PANTHER" id="PTHR30204:SF92">
    <property type="entry name" value="HTH-TYPE TRANSCRIPTIONAL REGULATOR ZNTR"/>
    <property type="match status" value="1"/>
</dbReference>
<dbReference type="NCBIfam" id="TIGR02047">
    <property type="entry name" value="CadR-PbrR"/>
    <property type="match status" value="1"/>
</dbReference>
<dbReference type="EMBL" id="JAVIDA010000015">
    <property type="protein sequence ID" value="MDQ9072149.1"/>
    <property type="molecule type" value="Genomic_DNA"/>
</dbReference>